<evidence type="ECO:0000313" key="4">
    <source>
        <dbReference type="Proteomes" id="UP001529275"/>
    </source>
</evidence>
<dbReference type="Pfam" id="PF22725">
    <property type="entry name" value="GFO_IDH_MocA_C3"/>
    <property type="match status" value="1"/>
</dbReference>
<dbReference type="InterPro" id="IPR055170">
    <property type="entry name" value="GFO_IDH_MocA-like_dom"/>
</dbReference>
<dbReference type="Gene3D" id="3.30.360.10">
    <property type="entry name" value="Dihydrodipicolinate Reductase, domain 2"/>
    <property type="match status" value="1"/>
</dbReference>
<dbReference type="PANTHER" id="PTHR43054">
    <property type="match status" value="1"/>
</dbReference>
<evidence type="ECO:0000259" key="1">
    <source>
        <dbReference type="Pfam" id="PF01408"/>
    </source>
</evidence>
<reference evidence="3 4" key="2">
    <citation type="submission" date="2023-06" db="EMBL/GenBank/DDBJ databases">
        <authorList>
            <person name="Zeman M."/>
            <person name="Kubasova T."/>
            <person name="Jahodarova E."/>
            <person name="Nykrynova M."/>
            <person name="Rychlik I."/>
        </authorList>
    </citation>
    <scope>NUCLEOTIDE SEQUENCE [LARGE SCALE GENOMIC DNA]</scope>
    <source>
        <strain evidence="3 4">ET341</strain>
    </source>
</reference>
<keyword evidence="4" id="KW-1185">Reference proteome</keyword>
<dbReference type="Pfam" id="PF01408">
    <property type="entry name" value="GFO_IDH_MocA"/>
    <property type="match status" value="1"/>
</dbReference>
<organism evidence="3 4">
    <name type="scientific">Massilimicrobiota timonensis</name>
    <dbReference type="NCBI Taxonomy" id="1776392"/>
    <lineage>
        <taxon>Bacteria</taxon>
        <taxon>Bacillati</taxon>
        <taxon>Bacillota</taxon>
        <taxon>Erysipelotrichia</taxon>
        <taxon>Erysipelotrichales</taxon>
        <taxon>Erysipelotrichaceae</taxon>
        <taxon>Massilimicrobiota</taxon>
    </lineage>
</organism>
<proteinExistence type="predicted"/>
<dbReference type="EMBL" id="JAUDCK010000009">
    <property type="protein sequence ID" value="MDM8195466.1"/>
    <property type="molecule type" value="Genomic_DNA"/>
</dbReference>
<feature type="domain" description="Gfo/Idh/MocA-like oxidoreductase N-terminal" evidence="1">
    <location>
        <begin position="2"/>
        <end position="119"/>
    </location>
</feature>
<reference evidence="4" key="1">
    <citation type="submission" date="2023-06" db="EMBL/GenBank/DDBJ databases">
        <title>Identification and characterization of horizontal gene transfer across gut microbiota members of farm animals based on homology search.</title>
        <authorList>
            <person name="Zeman M."/>
            <person name="Kubasova T."/>
            <person name="Jahodarova E."/>
            <person name="Nykrynova M."/>
            <person name="Rychlik I."/>
        </authorList>
    </citation>
    <scope>NUCLEOTIDE SEQUENCE [LARGE SCALE GENOMIC DNA]</scope>
    <source>
        <strain evidence="4">ET341</strain>
    </source>
</reference>
<feature type="domain" description="GFO/IDH/MocA-like oxidoreductase" evidence="2">
    <location>
        <begin position="139"/>
        <end position="246"/>
    </location>
</feature>
<dbReference type="Proteomes" id="UP001529275">
    <property type="component" value="Unassembled WGS sequence"/>
</dbReference>
<name>A0ABT7UH44_9FIRM</name>
<dbReference type="PANTHER" id="PTHR43054:SF1">
    <property type="entry name" value="SCYLLO-INOSITOL 2-DEHYDROGENASE (NADP(+)) IOLU"/>
    <property type="match status" value="1"/>
</dbReference>
<evidence type="ECO:0000313" key="3">
    <source>
        <dbReference type="EMBL" id="MDM8195466.1"/>
    </source>
</evidence>
<evidence type="ECO:0000259" key="2">
    <source>
        <dbReference type="Pfam" id="PF22725"/>
    </source>
</evidence>
<protein>
    <submittedName>
        <fullName evidence="3">Gfo/Idh/MocA family oxidoreductase</fullName>
    </submittedName>
</protein>
<sequence>MKLGIVGSGMIVGEFLSFIHEIKDIQLIHISGTQRSEEKLKQIVEQYGFERYSTNYEQLLNDQHVDTIYIALPNHLHFEFAKRALQHHKHVIIEKPMTSTYQEALFLQKIAMENHLFLWEAITNQYLPHYQYIKDHLHEIGNIKIVQCHFCQYSSRYQKFLEGDILPVFDYTKSGGALMDINIYNIHFVVGLFGEPQDIHYYPCIEHHIDTSGVLVLQYPHFQCVCIGAKDCQSPSFNTIQGEKGYFYVDTPSSFIKTVEWVNHDGTSIRTDHQHQHVMYAEMQAFVDMYQNQDYQRCYEMLKHSLTVCKVQTIARRKAGILFPADQVSSL</sequence>
<dbReference type="Gene3D" id="3.40.50.720">
    <property type="entry name" value="NAD(P)-binding Rossmann-like Domain"/>
    <property type="match status" value="1"/>
</dbReference>
<dbReference type="RefSeq" id="WP_289527403.1">
    <property type="nucleotide sequence ID" value="NZ_JAUDCK010000009.1"/>
</dbReference>
<dbReference type="InterPro" id="IPR036291">
    <property type="entry name" value="NAD(P)-bd_dom_sf"/>
</dbReference>
<dbReference type="SUPFAM" id="SSF51735">
    <property type="entry name" value="NAD(P)-binding Rossmann-fold domains"/>
    <property type="match status" value="1"/>
</dbReference>
<dbReference type="SUPFAM" id="SSF55347">
    <property type="entry name" value="Glyceraldehyde-3-phosphate dehydrogenase-like, C-terminal domain"/>
    <property type="match status" value="1"/>
</dbReference>
<gene>
    <name evidence="3" type="ORF">QUV98_03925</name>
</gene>
<accession>A0ABT7UH44</accession>
<dbReference type="InterPro" id="IPR000683">
    <property type="entry name" value="Gfo/Idh/MocA-like_OxRdtase_N"/>
</dbReference>
<comment type="caution">
    <text evidence="3">The sequence shown here is derived from an EMBL/GenBank/DDBJ whole genome shotgun (WGS) entry which is preliminary data.</text>
</comment>